<keyword evidence="4 7" id="KW-0418">Kinase</keyword>
<dbReference type="GO" id="GO:0005524">
    <property type="term" value="F:ATP binding"/>
    <property type="evidence" value="ECO:0007669"/>
    <property type="project" value="UniProtKB-KW"/>
</dbReference>
<dbReference type="STRING" id="140314.SAMN04488076_10644"/>
<evidence type="ECO:0000313" key="8">
    <source>
        <dbReference type="Proteomes" id="UP000242754"/>
    </source>
</evidence>
<dbReference type="NCBIfam" id="NF005491">
    <property type="entry name" value="PRK07105.1"/>
    <property type="match status" value="1"/>
</dbReference>
<evidence type="ECO:0000256" key="4">
    <source>
        <dbReference type="ARBA" id="ARBA00022777"/>
    </source>
</evidence>
<keyword evidence="2" id="KW-0808">Transferase</keyword>
<dbReference type="Gene3D" id="3.40.1190.20">
    <property type="match status" value="1"/>
</dbReference>
<protein>
    <recommendedName>
        <fullName evidence="1">pyridoxal kinase</fullName>
        <ecNumber evidence="1">2.7.1.35</ecNumber>
    </recommendedName>
</protein>
<dbReference type="AlphaFoldDB" id="A0A143YME2"/>
<feature type="domain" description="Pyridoxamine kinase/Phosphomethylpyrimidine kinase" evidence="6">
    <location>
        <begin position="85"/>
        <end position="267"/>
    </location>
</feature>
<dbReference type="SUPFAM" id="SSF53613">
    <property type="entry name" value="Ribokinase-like"/>
    <property type="match status" value="1"/>
</dbReference>
<dbReference type="InterPro" id="IPR013749">
    <property type="entry name" value="PM/HMP-P_kinase-1"/>
</dbReference>
<dbReference type="GO" id="GO:0009443">
    <property type="term" value="P:pyridoxal 5'-phosphate salvage"/>
    <property type="evidence" value="ECO:0007669"/>
    <property type="project" value="InterPro"/>
</dbReference>
<evidence type="ECO:0000259" key="6">
    <source>
        <dbReference type="Pfam" id="PF08543"/>
    </source>
</evidence>
<dbReference type="PANTHER" id="PTHR10534:SF2">
    <property type="entry name" value="PYRIDOXAL KINASE"/>
    <property type="match status" value="1"/>
</dbReference>
<evidence type="ECO:0000256" key="3">
    <source>
        <dbReference type="ARBA" id="ARBA00022741"/>
    </source>
</evidence>
<dbReference type="InterPro" id="IPR004625">
    <property type="entry name" value="PyrdxlKinase"/>
</dbReference>
<dbReference type="Pfam" id="PF08543">
    <property type="entry name" value="Phos_pyr_kin"/>
    <property type="match status" value="1"/>
</dbReference>
<dbReference type="Proteomes" id="UP000242754">
    <property type="component" value="Unassembled WGS sequence"/>
</dbReference>
<keyword evidence="3" id="KW-0547">Nucleotide-binding</keyword>
<accession>A0A143YME2</accession>
<proteinExistence type="predicted"/>
<evidence type="ECO:0000313" key="7">
    <source>
        <dbReference type="EMBL" id="CZQ93735.1"/>
    </source>
</evidence>
<evidence type="ECO:0000256" key="1">
    <source>
        <dbReference type="ARBA" id="ARBA00012104"/>
    </source>
</evidence>
<organism evidence="7 8">
    <name type="scientific">Trichococcus palustris</name>
    <dbReference type="NCBI Taxonomy" id="140314"/>
    <lineage>
        <taxon>Bacteria</taxon>
        <taxon>Bacillati</taxon>
        <taxon>Bacillota</taxon>
        <taxon>Bacilli</taxon>
        <taxon>Lactobacillales</taxon>
        <taxon>Carnobacteriaceae</taxon>
        <taxon>Trichococcus</taxon>
    </lineage>
</organism>
<dbReference type="EC" id="2.7.1.35" evidence="1"/>
<dbReference type="InterPro" id="IPR029056">
    <property type="entry name" value="Ribokinase-like"/>
</dbReference>
<dbReference type="GO" id="GO:0005829">
    <property type="term" value="C:cytosol"/>
    <property type="evidence" value="ECO:0007669"/>
    <property type="project" value="TreeGrafter"/>
</dbReference>
<keyword evidence="5" id="KW-0067">ATP-binding</keyword>
<evidence type="ECO:0000256" key="5">
    <source>
        <dbReference type="ARBA" id="ARBA00022840"/>
    </source>
</evidence>
<dbReference type="PANTHER" id="PTHR10534">
    <property type="entry name" value="PYRIDOXAL KINASE"/>
    <property type="match status" value="1"/>
</dbReference>
<name>A0A143YME2_9LACT</name>
<evidence type="ECO:0000256" key="2">
    <source>
        <dbReference type="ARBA" id="ARBA00022679"/>
    </source>
</evidence>
<keyword evidence="8" id="KW-1185">Reference proteome</keyword>
<gene>
    <name evidence="7" type="ORF">Tpal_1678</name>
</gene>
<sequence>MKKRCDHLKQPRVLLIQDISASCRISMNVAVPVVSCLDNWVSILPTALLSTHTGQPFADYTFLDLTEEMGNILRHWKSLGILFDGILIGYLGSHSQIELVKGIIKEFAKEDAQIVLDPAMADQGVLYPGFTQEYVEAMAELCKEATVIVPNITEACFLMQQPCLTKPYRLSDIEALLDGLRQLSQSAVILTGVTFDARSIGAACASEERAAADYFFAPAYPGHFDGAGDLFTSVVGGFLFQKQPLAVATETAVSYNNKVIERTIRNGVEAFYGLQFETDLPYLIAQLQKNKLKV</sequence>
<dbReference type="EMBL" id="FJNE01000004">
    <property type="protein sequence ID" value="CZQ93735.1"/>
    <property type="molecule type" value="Genomic_DNA"/>
</dbReference>
<dbReference type="GO" id="GO:0008478">
    <property type="term" value="F:pyridoxal kinase activity"/>
    <property type="evidence" value="ECO:0007669"/>
    <property type="project" value="UniProtKB-EC"/>
</dbReference>
<reference evidence="7 8" key="1">
    <citation type="submission" date="2016-02" db="EMBL/GenBank/DDBJ databases">
        <authorList>
            <person name="Wen L."/>
            <person name="He K."/>
            <person name="Yang H."/>
        </authorList>
    </citation>
    <scope>NUCLEOTIDE SEQUENCE [LARGE SCALE GENOMIC DNA]</scope>
    <source>
        <strain evidence="7">Trichococcus palustris</strain>
    </source>
</reference>